<evidence type="ECO:0000313" key="8">
    <source>
        <dbReference type="Proteomes" id="UP000070412"/>
    </source>
</evidence>
<keyword evidence="8" id="KW-1185">Reference proteome</keyword>
<evidence type="ECO:0000256" key="3">
    <source>
        <dbReference type="ARBA" id="ARBA00023295"/>
    </source>
</evidence>
<dbReference type="GO" id="GO:0005737">
    <property type="term" value="C:cytoplasm"/>
    <property type="evidence" value="ECO:0007669"/>
    <property type="project" value="TreeGrafter"/>
</dbReference>
<dbReference type="Proteomes" id="UP000070412">
    <property type="component" value="Unassembled WGS sequence"/>
</dbReference>
<keyword evidence="5" id="KW-0472">Membrane</keyword>
<dbReference type="InterPro" id="IPR013785">
    <property type="entry name" value="Aldolase_TIM"/>
</dbReference>
<keyword evidence="2 4" id="KW-0378">Hydrolase</keyword>
<dbReference type="PANTHER" id="PTHR11452">
    <property type="entry name" value="ALPHA-GALACTOSIDASE/ALPHA-N-ACETYLGALACTOSAMINIDASE"/>
    <property type="match status" value="1"/>
</dbReference>
<reference evidence="6" key="2">
    <citation type="submission" date="2020-01" db="EMBL/GenBank/DDBJ databases">
        <authorList>
            <person name="Korhonen P.K.K."/>
            <person name="Guangxu M.G."/>
            <person name="Wang T.W."/>
            <person name="Stroehlein A.J.S."/>
            <person name="Young N.D."/>
            <person name="Ang C.-S.A."/>
            <person name="Fernando D.W.F."/>
            <person name="Lu H.L."/>
            <person name="Taylor S.T."/>
            <person name="Ehtesham M.E.M."/>
            <person name="Najaraj S.H.N."/>
            <person name="Harsha G.H.G."/>
            <person name="Madugundu A.M."/>
            <person name="Renuse S.R."/>
            <person name="Holt D.H."/>
            <person name="Pandey A.P."/>
            <person name="Papenfuss A.P."/>
            <person name="Gasser R.B.G."/>
            <person name="Fischer K.F."/>
        </authorList>
    </citation>
    <scope>NUCLEOTIDE SEQUENCE</scope>
    <source>
        <strain evidence="6">SSS_KF_BRIS2020</strain>
    </source>
</reference>
<proteinExistence type="inferred from homology"/>
<dbReference type="SUPFAM" id="SSF51011">
    <property type="entry name" value="Glycosyl hydrolase domain"/>
    <property type="match status" value="1"/>
</dbReference>
<dbReference type="GO" id="GO:0004557">
    <property type="term" value="F:alpha-galactosidase activity"/>
    <property type="evidence" value="ECO:0007669"/>
    <property type="project" value="TreeGrafter"/>
</dbReference>
<dbReference type="OrthoDB" id="5795902at2759"/>
<keyword evidence="4" id="KW-1015">Disulfide bond</keyword>
<dbReference type="Pfam" id="PF16499">
    <property type="entry name" value="Melibiase_2"/>
    <property type="match status" value="1"/>
</dbReference>
<dbReference type="CDD" id="cd14792">
    <property type="entry name" value="GH27"/>
    <property type="match status" value="1"/>
</dbReference>
<evidence type="ECO:0000256" key="2">
    <source>
        <dbReference type="ARBA" id="ARBA00022801"/>
    </source>
</evidence>
<evidence type="ECO:0000313" key="6">
    <source>
        <dbReference type="EMBL" id="KAF7489478.1"/>
    </source>
</evidence>
<dbReference type="EMBL" id="WVUK01000064">
    <property type="protein sequence ID" value="KAF7489478.1"/>
    <property type="molecule type" value="Genomic_DNA"/>
</dbReference>
<comment type="similarity">
    <text evidence="1 4">Belongs to the glycosyl hydrolase 27 family.</text>
</comment>
<comment type="subunit">
    <text evidence="4">Homodimer.</text>
</comment>
<accession>A0A834VD96</accession>
<name>A0A834VD96_SARSC</name>
<reference evidence="7" key="3">
    <citation type="submission" date="2022-06" db="UniProtKB">
        <authorList>
            <consortium name="EnsemblMetazoa"/>
        </authorList>
    </citation>
    <scope>IDENTIFICATION</scope>
</reference>
<protein>
    <recommendedName>
        <fullName evidence="4">Alpha-galactosidase</fullName>
        <ecNumber evidence="4">3.2.1.-</ecNumber>
    </recommendedName>
</protein>
<feature type="transmembrane region" description="Helical" evidence="5">
    <location>
        <begin position="12"/>
        <end position="35"/>
    </location>
</feature>
<dbReference type="InterPro" id="IPR002241">
    <property type="entry name" value="Glyco_hydro_27"/>
</dbReference>
<evidence type="ECO:0000256" key="5">
    <source>
        <dbReference type="SAM" id="Phobius"/>
    </source>
</evidence>
<evidence type="ECO:0000313" key="7">
    <source>
        <dbReference type="EnsemblMetazoa" id="KAF7489478.1"/>
    </source>
</evidence>
<dbReference type="SUPFAM" id="SSF51445">
    <property type="entry name" value="(Trans)glycosidases"/>
    <property type="match status" value="1"/>
</dbReference>
<evidence type="ECO:0000256" key="1">
    <source>
        <dbReference type="ARBA" id="ARBA00009743"/>
    </source>
</evidence>
<dbReference type="GO" id="GO:0016139">
    <property type="term" value="P:glycoside catabolic process"/>
    <property type="evidence" value="ECO:0007669"/>
    <property type="project" value="TreeGrafter"/>
</dbReference>
<keyword evidence="5" id="KW-1133">Transmembrane helix</keyword>
<dbReference type="InterPro" id="IPR013780">
    <property type="entry name" value="Glyco_hydro_b"/>
</dbReference>
<gene>
    <name evidence="6" type="ORF">SSS_6428</name>
</gene>
<organism evidence="6">
    <name type="scientific">Sarcoptes scabiei</name>
    <name type="common">Itch mite</name>
    <name type="synonym">Acarus scabiei</name>
    <dbReference type="NCBI Taxonomy" id="52283"/>
    <lineage>
        <taxon>Eukaryota</taxon>
        <taxon>Metazoa</taxon>
        <taxon>Ecdysozoa</taxon>
        <taxon>Arthropoda</taxon>
        <taxon>Chelicerata</taxon>
        <taxon>Arachnida</taxon>
        <taxon>Acari</taxon>
        <taxon>Acariformes</taxon>
        <taxon>Sarcoptiformes</taxon>
        <taxon>Astigmata</taxon>
        <taxon>Psoroptidia</taxon>
        <taxon>Sarcoptoidea</taxon>
        <taxon>Sarcoptidae</taxon>
        <taxon>Sarcoptinae</taxon>
        <taxon>Sarcoptes</taxon>
    </lineage>
</organism>
<dbReference type="AlphaFoldDB" id="A0A834VD96"/>
<sequence length="454" mass="52884">MCMCIINMLSIRLSIFLVPHCLLLFLKVLILLNLFNNKFIVVEALNNGLARTPPMGWLSWERFKCQIDCHQGDNESGDGFAECISENLFKQIADVIVHDGYRDAGYNHINIDDCWSKKARELESGDLLPDPERFPSGMKQLADYMHQRGLKLGIYQNLGHRTCMNYPGIIDHMEQDLKSFLEWDIDWIKLDACFTSPSKLNDGYLKFRKLIDQIKRPIIFSCSWPYYQIFSRKEHIVPAWSLISMNCNLFRVYHDTTTNWLMLQKIIDFMGDHQNIFRKIIKPGSWPDPDMLMIGNPGLTVDQAQSHMAFWCMLPAPLLMSNDPRKIDYRFKNILLNKNAIAINQDEQGHPAERFLHNKAMDLWIRKLTNDCLAVLILNRRTKKKLRINISLGNILPNEMAQKDAIEIQNVFTNETINFEREKFGQKKFKIQIRKILPPCGCLFLRLKPSSKKS</sequence>
<dbReference type="PRINTS" id="PR00740">
    <property type="entry name" value="GLHYDRLASE27"/>
</dbReference>
<dbReference type="EnsemblMetazoa" id="SSS_6428s_mrna">
    <property type="protein sequence ID" value="KAF7489478.1"/>
    <property type="gene ID" value="SSS_6428"/>
</dbReference>
<evidence type="ECO:0000256" key="4">
    <source>
        <dbReference type="RuleBase" id="RU361168"/>
    </source>
</evidence>
<keyword evidence="5" id="KW-0812">Transmembrane</keyword>
<dbReference type="Gene3D" id="2.60.40.1180">
    <property type="entry name" value="Golgi alpha-mannosidase II"/>
    <property type="match status" value="1"/>
</dbReference>
<keyword evidence="3 4" id="KW-0326">Glycosidase</keyword>
<dbReference type="FunFam" id="3.20.20.70:FF:000197">
    <property type="entry name" value="Alpha-galactosidase"/>
    <property type="match status" value="1"/>
</dbReference>
<dbReference type="InterPro" id="IPR017853">
    <property type="entry name" value="GH"/>
</dbReference>
<dbReference type="Gene3D" id="3.20.20.70">
    <property type="entry name" value="Aldolase class I"/>
    <property type="match status" value="1"/>
</dbReference>
<dbReference type="PANTHER" id="PTHR11452:SF83">
    <property type="entry name" value="ALPHA-GALACTOSIDASE"/>
    <property type="match status" value="1"/>
</dbReference>
<dbReference type="GO" id="GO:0009311">
    <property type="term" value="P:oligosaccharide metabolic process"/>
    <property type="evidence" value="ECO:0007669"/>
    <property type="project" value="TreeGrafter"/>
</dbReference>
<reference evidence="8" key="1">
    <citation type="journal article" date="2020" name="PLoS Negl. Trop. Dis.">
        <title>High-quality nuclear genome for Sarcoptes scabiei-A critical resource for a neglected parasite.</title>
        <authorList>
            <person name="Korhonen P.K."/>
            <person name="Gasser R.B."/>
            <person name="Ma G."/>
            <person name="Wang T."/>
            <person name="Stroehlein A.J."/>
            <person name="Young N.D."/>
            <person name="Ang C.S."/>
            <person name="Fernando D.D."/>
            <person name="Lu H.C."/>
            <person name="Taylor S."/>
            <person name="Reynolds S.L."/>
            <person name="Mofiz E."/>
            <person name="Najaraj S.H."/>
            <person name="Gowda H."/>
            <person name="Madugundu A."/>
            <person name="Renuse S."/>
            <person name="Holt D."/>
            <person name="Pandey A."/>
            <person name="Papenfuss A.T."/>
            <person name="Fischer K."/>
        </authorList>
    </citation>
    <scope>NUCLEOTIDE SEQUENCE [LARGE SCALE GENOMIC DNA]</scope>
</reference>
<dbReference type="EC" id="3.2.1.-" evidence="4"/>